<protein>
    <recommendedName>
        <fullName evidence="4">K Homology domain-containing protein</fullName>
    </recommendedName>
</protein>
<keyword evidence="2" id="KW-0694">RNA-binding</keyword>
<dbReference type="PANTHER" id="PTHR10627:SF76">
    <property type="entry name" value="KH DOMAIN-CONTAINING PROTEIN YLL032C"/>
    <property type="match status" value="1"/>
</dbReference>
<reference evidence="6" key="1">
    <citation type="journal article" date="2017" name="Genome Biol.">
        <title>Comparative genomics reveals high biological diversity and specific adaptations in the industrially and medically important fungal genus Aspergillus.</title>
        <authorList>
            <person name="de Vries R.P."/>
            <person name="Riley R."/>
            <person name="Wiebenga A."/>
            <person name="Aguilar-Osorio G."/>
            <person name="Amillis S."/>
            <person name="Uchima C.A."/>
            <person name="Anderluh G."/>
            <person name="Asadollahi M."/>
            <person name="Askin M."/>
            <person name="Barry K."/>
            <person name="Battaglia E."/>
            <person name="Bayram O."/>
            <person name="Benocci T."/>
            <person name="Braus-Stromeyer S.A."/>
            <person name="Caldana C."/>
            <person name="Canovas D."/>
            <person name="Cerqueira G.C."/>
            <person name="Chen F."/>
            <person name="Chen W."/>
            <person name="Choi C."/>
            <person name="Clum A."/>
            <person name="Dos Santos R.A."/>
            <person name="Damasio A.R."/>
            <person name="Diallinas G."/>
            <person name="Emri T."/>
            <person name="Fekete E."/>
            <person name="Flipphi M."/>
            <person name="Freyberg S."/>
            <person name="Gallo A."/>
            <person name="Gournas C."/>
            <person name="Habgood R."/>
            <person name="Hainaut M."/>
            <person name="Harispe M.L."/>
            <person name="Henrissat B."/>
            <person name="Hilden K.S."/>
            <person name="Hope R."/>
            <person name="Hossain A."/>
            <person name="Karabika E."/>
            <person name="Karaffa L."/>
            <person name="Karanyi Z."/>
            <person name="Krasevec N."/>
            <person name="Kuo A."/>
            <person name="Kusch H."/>
            <person name="LaButti K."/>
            <person name="Lagendijk E.L."/>
            <person name="Lapidus A."/>
            <person name="Levasseur A."/>
            <person name="Lindquist E."/>
            <person name="Lipzen A."/>
            <person name="Logrieco A.F."/>
            <person name="MacCabe A."/>
            <person name="Maekelae M.R."/>
            <person name="Malavazi I."/>
            <person name="Melin P."/>
            <person name="Meyer V."/>
            <person name="Mielnichuk N."/>
            <person name="Miskei M."/>
            <person name="Molnar A.P."/>
            <person name="Mule G."/>
            <person name="Ngan C.Y."/>
            <person name="Orejas M."/>
            <person name="Orosz E."/>
            <person name="Ouedraogo J.P."/>
            <person name="Overkamp K.M."/>
            <person name="Park H.-S."/>
            <person name="Perrone G."/>
            <person name="Piumi F."/>
            <person name="Punt P.J."/>
            <person name="Ram A.F."/>
            <person name="Ramon A."/>
            <person name="Rauscher S."/>
            <person name="Record E."/>
            <person name="Riano-Pachon D.M."/>
            <person name="Robert V."/>
            <person name="Roehrig J."/>
            <person name="Ruller R."/>
            <person name="Salamov A."/>
            <person name="Salih N.S."/>
            <person name="Samson R.A."/>
            <person name="Sandor E."/>
            <person name="Sanguinetti M."/>
            <person name="Schuetze T."/>
            <person name="Sepcic K."/>
            <person name="Shelest E."/>
            <person name="Sherlock G."/>
            <person name="Sophianopoulou V."/>
            <person name="Squina F.M."/>
            <person name="Sun H."/>
            <person name="Susca A."/>
            <person name="Todd R.B."/>
            <person name="Tsang A."/>
            <person name="Unkles S.E."/>
            <person name="van de Wiele N."/>
            <person name="van Rossen-Uffink D."/>
            <person name="Oliveira J.V."/>
            <person name="Vesth T.C."/>
            <person name="Visser J."/>
            <person name="Yu J.-H."/>
            <person name="Zhou M."/>
            <person name="Andersen M.R."/>
            <person name="Archer D.B."/>
            <person name="Baker S.E."/>
            <person name="Benoit I."/>
            <person name="Brakhage A.A."/>
            <person name="Braus G.H."/>
            <person name="Fischer R."/>
            <person name="Frisvad J.C."/>
            <person name="Goldman G.H."/>
            <person name="Houbraken J."/>
            <person name="Oakley B."/>
            <person name="Pocsi I."/>
            <person name="Scazzocchio C."/>
            <person name="Seiboth B."/>
            <person name="vanKuyk P.A."/>
            <person name="Wortman J."/>
            <person name="Dyer P.S."/>
            <person name="Grigoriev I.V."/>
        </authorList>
    </citation>
    <scope>NUCLEOTIDE SEQUENCE [LARGE SCALE GENOMIC DNA]</scope>
    <source>
        <strain evidence="6">CBS 506.65</strain>
    </source>
</reference>
<dbReference type="PANTHER" id="PTHR10627">
    <property type="entry name" value="SCP160"/>
    <property type="match status" value="1"/>
</dbReference>
<dbReference type="CDD" id="cd22453">
    <property type="entry name" value="KH-I_MUG60_like"/>
    <property type="match status" value="1"/>
</dbReference>
<evidence type="ECO:0000313" key="6">
    <source>
        <dbReference type="Proteomes" id="UP000184188"/>
    </source>
</evidence>
<dbReference type="RefSeq" id="XP_022581732.1">
    <property type="nucleotide sequence ID" value="XM_022729324.1"/>
</dbReference>
<dbReference type="VEuPathDB" id="FungiDB:ASPZODRAFT_65713"/>
<dbReference type="GO" id="GO:0005737">
    <property type="term" value="C:cytoplasm"/>
    <property type="evidence" value="ECO:0007669"/>
    <property type="project" value="TreeGrafter"/>
</dbReference>
<evidence type="ECO:0000256" key="1">
    <source>
        <dbReference type="ARBA" id="ARBA00022737"/>
    </source>
</evidence>
<evidence type="ECO:0000256" key="3">
    <source>
        <dbReference type="SAM" id="MobiDB-lite"/>
    </source>
</evidence>
<accession>A0A1L9SJ06</accession>
<feature type="compositionally biased region" description="Polar residues" evidence="3">
    <location>
        <begin position="432"/>
        <end position="441"/>
    </location>
</feature>
<gene>
    <name evidence="5" type="ORF">ASPZODRAFT_65713</name>
</gene>
<dbReference type="PROSITE" id="PS50084">
    <property type="entry name" value="KH_TYPE_1"/>
    <property type="match status" value="1"/>
</dbReference>
<dbReference type="GeneID" id="34615788"/>
<dbReference type="OrthoDB" id="271862at2759"/>
<feature type="region of interest" description="Disordered" evidence="3">
    <location>
        <begin position="489"/>
        <end position="599"/>
    </location>
</feature>
<organism evidence="5 6">
    <name type="scientific">Penicilliopsis zonata CBS 506.65</name>
    <dbReference type="NCBI Taxonomy" id="1073090"/>
    <lineage>
        <taxon>Eukaryota</taxon>
        <taxon>Fungi</taxon>
        <taxon>Dikarya</taxon>
        <taxon>Ascomycota</taxon>
        <taxon>Pezizomycotina</taxon>
        <taxon>Eurotiomycetes</taxon>
        <taxon>Eurotiomycetidae</taxon>
        <taxon>Eurotiales</taxon>
        <taxon>Aspergillaceae</taxon>
        <taxon>Penicilliopsis</taxon>
    </lineage>
</organism>
<evidence type="ECO:0000256" key="2">
    <source>
        <dbReference type="PROSITE-ProRule" id="PRU00117"/>
    </source>
</evidence>
<name>A0A1L9SJ06_9EURO</name>
<feature type="compositionally biased region" description="Polar residues" evidence="3">
    <location>
        <begin position="581"/>
        <end position="590"/>
    </location>
</feature>
<keyword evidence="6" id="KW-1185">Reference proteome</keyword>
<proteinExistence type="predicted"/>
<feature type="region of interest" description="Disordered" evidence="3">
    <location>
        <begin position="342"/>
        <end position="362"/>
    </location>
</feature>
<dbReference type="SUPFAM" id="SSF54791">
    <property type="entry name" value="Eukaryotic type KH-domain (KH-domain type I)"/>
    <property type="match status" value="3"/>
</dbReference>
<dbReference type="InterPro" id="IPR036612">
    <property type="entry name" value="KH_dom_type_1_sf"/>
</dbReference>
<dbReference type="Gene3D" id="3.30.1370.10">
    <property type="entry name" value="K Homology domain, type 1"/>
    <property type="match status" value="2"/>
</dbReference>
<evidence type="ECO:0000313" key="5">
    <source>
        <dbReference type="EMBL" id="OJJ47222.1"/>
    </source>
</evidence>
<dbReference type="Proteomes" id="UP000184188">
    <property type="component" value="Unassembled WGS sequence"/>
</dbReference>
<evidence type="ECO:0000259" key="4">
    <source>
        <dbReference type="SMART" id="SM00322"/>
    </source>
</evidence>
<dbReference type="SMART" id="SM00322">
    <property type="entry name" value="KH"/>
    <property type="match status" value="2"/>
</dbReference>
<dbReference type="InterPro" id="IPR004087">
    <property type="entry name" value="KH_dom"/>
</dbReference>
<feature type="domain" description="K Homology" evidence="4">
    <location>
        <begin position="146"/>
        <end position="228"/>
    </location>
</feature>
<sequence>AGQFYSASWWIIMPDPSQAGFRAPSAVEVRTMLSDICTNSGAEVSFDNLTFTINGSDDAVKAAMMVINQIPFVKRSQYQMRVKIELANEHKEFVSGKKNGKINKIMGQSNVQIIFDGFNEYNFYIDVCGNQYESTKNGLDLVEQEMPASISFHVPDQYHKRIIGIGGQHIQRIMKKYSVFVKFSNAMDRGGMGKEDDDIKVDNVICRTPARNAQSLDLVKQEIMDMVEKVDAEYVSERVVINRLYHRELLTRLSEIEELEKKWNCKIEFPSTELASDVVSISGPEYQVPQAVDALLGMVPENHELLFLSSPELRDFFKSSEFLRDVRAKLKEQYEVDTTVDTGADLAIPSEEESSSPSPAAEDRVVLGYTRNNAGGLKDAIDYLISRLVAHGLDATTIKGAIPRPKSDSFEESLPFFDSKLLQHAPIPIVTDSPTRPNFSDETSERGSIFERLRKPGSISSFSSFIGRKNHSASPGSFFKHASSNASKTSLISMESRDSGYRNPWNDSGVNLPEDDGSATTTTTTAAVLGSSHSHNNSGGTGNSTASNGWPSRFDMKFPFGTAPGDMTPKHDPRASFDSGRPSTSNSTSGYPAPIGPPR</sequence>
<feature type="region of interest" description="Disordered" evidence="3">
    <location>
        <begin position="429"/>
        <end position="448"/>
    </location>
</feature>
<feature type="non-terminal residue" evidence="5">
    <location>
        <position position="1"/>
    </location>
</feature>
<dbReference type="STRING" id="1073090.A0A1L9SJ06"/>
<feature type="domain" description="K Homology" evidence="4">
    <location>
        <begin position="233"/>
        <end position="300"/>
    </location>
</feature>
<dbReference type="GO" id="GO:0003729">
    <property type="term" value="F:mRNA binding"/>
    <property type="evidence" value="ECO:0007669"/>
    <property type="project" value="TreeGrafter"/>
</dbReference>
<dbReference type="InterPro" id="IPR004088">
    <property type="entry name" value="KH_dom_type_1"/>
</dbReference>
<dbReference type="AlphaFoldDB" id="A0A1L9SJ06"/>
<dbReference type="Pfam" id="PF00013">
    <property type="entry name" value="KH_1"/>
    <property type="match status" value="1"/>
</dbReference>
<keyword evidence="1" id="KW-0677">Repeat</keyword>
<feature type="compositionally biased region" description="Low complexity" evidence="3">
    <location>
        <begin position="519"/>
        <end position="549"/>
    </location>
</feature>
<dbReference type="EMBL" id="KV878341">
    <property type="protein sequence ID" value="OJJ47222.1"/>
    <property type="molecule type" value="Genomic_DNA"/>
</dbReference>